<dbReference type="EC" id="2.3.1.51" evidence="5"/>
<feature type="compositionally biased region" description="Basic and acidic residues" evidence="8">
    <location>
        <begin position="361"/>
        <end position="374"/>
    </location>
</feature>
<dbReference type="SUPFAM" id="SSF69593">
    <property type="entry name" value="Glycerol-3-phosphate (1)-acyltransferase"/>
    <property type="match status" value="1"/>
</dbReference>
<evidence type="ECO:0000256" key="2">
    <source>
        <dbReference type="ARBA" id="ARBA00004728"/>
    </source>
</evidence>
<organism evidence="11 12">
    <name type="scientific">Datura stramonium</name>
    <name type="common">Jimsonweed</name>
    <name type="synonym">Common thornapple</name>
    <dbReference type="NCBI Taxonomy" id="4076"/>
    <lineage>
        <taxon>Eukaryota</taxon>
        <taxon>Viridiplantae</taxon>
        <taxon>Streptophyta</taxon>
        <taxon>Embryophyta</taxon>
        <taxon>Tracheophyta</taxon>
        <taxon>Spermatophyta</taxon>
        <taxon>Magnoliopsida</taxon>
        <taxon>eudicotyledons</taxon>
        <taxon>Gunneridae</taxon>
        <taxon>Pentapetalae</taxon>
        <taxon>asterids</taxon>
        <taxon>lamiids</taxon>
        <taxon>Solanales</taxon>
        <taxon>Solanaceae</taxon>
        <taxon>Solanoideae</taxon>
        <taxon>Datureae</taxon>
        <taxon>Datura</taxon>
    </lineage>
</organism>
<keyword evidence="9" id="KW-1133">Transmembrane helix</keyword>
<dbReference type="Pfam" id="PF16076">
    <property type="entry name" value="Acyltransf_C"/>
    <property type="match status" value="1"/>
</dbReference>
<dbReference type="InterPro" id="IPR032098">
    <property type="entry name" value="Acyltransf_C"/>
</dbReference>
<comment type="caution">
    <text evidence="11">The sequence shown here is derived from an EMBL/GenBank/DDBJ whole genome shotgun (WGS) entry which is preliminary data.</text>
</comment>
<gene>
    <name evidence="11" type="primary">LPAT2_1</name>
    <name evidence="11" type="ORF">HAX54_004375</name>
</gene>
<feature type="region of interest" description="Disordered" evidence="8">
    <location>
        <begin position="361"/>
        <end position="387"/>
    </location>
</feature>
<keyword evidence="9" id="KW-0812">Transmembrane</keyword>
<name>A0ABS8T6T8_DATST</name>
<feature type="compositionally biased region" description="Polar residues" evidence="8">
    <location>
        <begin position="375"/>
        <end position="387"/>
    </location>
</feature>
<sequence length="387" mass="43292">MAIAAAAVIVPLGVLFFISGLVINLIQVTFFVLVRPISKSTYRRINRILAELLWLELVWIVDWWAGVKIKVYADPKTFNIMGKEHALVIANHRSDIDWLVGWILAQRSGCLGSSLAVMKKSSKLLPVIGWSMWFSEYLFLERSWAKDERTLKSGLQRLRDYPLPFWLALFVEGTRFTQAKLLAAQEYAASAGLPVPRNVLIPRTKGFVTAVSHMRSFVPAIYDATICIPKSSPAPTMLRLFKGQPSVVHVHLQRHEMKDLPENDDAIAQWCRDIFVAKDKLLDKHIAEDTFGEEKLQDIGRPMKSLMVVACWACILILGIINFLKATALLSSWKGVAISAALMAVVTVLMQVLINFSKSERSTASKVAPAKEKNVNQPTGNGQDKTH</sequence>
<evidence type="ECO:0000256" key="1">
    <source>
        <dbReference type="ARBA" id="ARBA00001141"/>
    </source>
</evidence>
<comment type="similarity">
    <text evidence="4">Belongs to the 1-acyl-sn-glycerol-3-phosphate acyltransferase family.</text>
</comment>
<evidence type="ECO:0000256" key="4">
    <source>
        <dbReference type="ARBA" id="ARBA00008655"/>
    </source>
</evidence>
<dbReference type="EMBL" id="JACEIK010001202">
    <property type="protein sequence ID" value="MCD7467112.1"/>
    <property type="molecule type" value="Genomic_DNA"/>
</dbReference>
<accession>A0ABS8T6T8</accession>
<dbReference type="Proteomes" id="UP000823775">
    <property type="component" value="Unassembled WGS sequence"/>
</dbReference>
<comment type="pathway">
    <text evidence="2">Phospholipid metabolism; CDP-diacylglycerol biosynthesis; CDP-diacylglycerol from sn-glycerol 3-phosphate: step 2/3.</text>
</comment>
<evidence type="ECO:0000256" key="3">
    <source>
        <dbReference type="ARBA" id="ARBA00005189"/>
    </source>
</evidence>
<evidence type="ECO:0000256" key="7">
    <source>
        <dbReference type="ARBA" id="ARBA00023315"/>
    </source>
</evidence>
<feature type="transmembrane region" description="Helical" evidence="9">
    <location>
        <begin position="305"/>
        <end position="324"/>
    </location>
</feature>
<dbReference type="Pfam" id="PF01553">
    <property type="entry name" value="Acyltransferase"/>
    <property type="match status" value="1"/>
</dbReference>
<dbReference type="InterPro" id="IPR002123">
    <property type="entry name" value="Plipid/glycerol_acylTrfase"/>
</dbReference>
<dbReference type="PANTHER" id="PTHR10983">
    <property type="entry name" value="1-ACYLGLYCEROL-3-PHOSPHATE ACYLTRANSFERASE-RELATED"/>
    <property type="match status" value="1"/>
</dbReference>
<comment type="catalytic activity">
    <reaction evidence="1">
        <text>a 1-acyl-sn-glycero-3-phosphate + an acyl-CoA = a 1,2-diacyl-sn-glycero-3-phosphate + CoA</text>
        <dbReference type="Rhea" id="RHEA:19709"/>
        <dbReference type="ChEBI" id="CHEBI:57287"/>
        <dbReference type="ChEBI" id="CHEBI:57970"/>
        <dbReference type="ChEBI" id="CHEBI:58342"/>
        <dbReference type="ChEBI" id="CHEBI:58608"/>
        <dbReference type="EC" id="2.3.1.51"/>
    </reaction>
</comment>
<keyword evidence="6" id="KW-0808">Transferase</keyword>
<evidence type="ECO:0000313" key="12">
    <source>
        <dbReference type="Proteomes" id="UP000823775"/>
    </source>
</evidence>
<proteinExistence type="inferred from homology"/>
<evidence type="ECO:0000256" key="8">
    <source>
        <dbReference type="SAM" id="MobiDB-lite"/>
    </source>
</evidence>
<dbReference type="CDD" id="cd07990">
    <property type="entry name" value="LPLAT_LCLAT1-like"/>
    <property type="match status" value="1"/>
</dbReference>
<feature type="transmembrane region" description="Helical" evidence="9">
    <location>
        <begin position="336"/>
        <end position="356"/>
    </location>
</feature>
<evidence type="ECO:0000256" key="5">
    <source>
        <dbReference type="ARBA" id="ARBA00013211"/>
    </source>
</evidence>
<keyword evidence="7 11" id="KW-0012">Acyltransferase</keyword>
<keyword evidence="9" id="KW-0472">Membrane</keyword>
<comment type="pathway">
    <text evidence="3">Lipid metabolism.</text>
</comment>
<feature type="domain" description="Phospholipid/glycerol acyltransferase" evidence="10">
    <location>
        <begin position="86"/>
        <end position="208"/>
    </location>
</feature>
<evidence type="ECO:0000313" key="11">
    <source>
        <dbReference type="EMBL" id="MCD7467112.1"/>
    </source>
</evidence>
<protein>
    <recommendedName>
        <fullName evidence="5">1-acylglycerol-3-phosphate O-acyltransferase</fullName>
        <ecNumber evidence="5">2.3.1.51</ecNumber>
    </recommendedName>
</protein>
<evidence type="ECO:0000259" key="10">
    <source>
        <dbReference type="SMART" id="SM00563"/>
    </source>
</evidence>
<dbReference type="GO" id="GO:0016746">
    <property type="term" value="F:acyltransferase activity"/>
    <property type="evidence" value="ECO:0007669"/>
    <property type="project" value="UniProtKB-KW"/>
</dbReference>
<dbReference type="PANTHER" id="PTHR10983:SF24">
    <property type="entry name" value="1-ACYLGLYCEROL-3-PHOSPHATE O-ACYLTRANSFERASE 3, ISOFORM E-RELATED"/>
    <property type="match status" value="1"/>
</dbReference>
<dbReference type="SMART" id="SM00563">
    <property type="entry name" value="PlsC"/>
    <property type="match status" value="1"/>
</dbReference>
<reference evidence="11 12" key="1">
    <citation type="journal article" date="2021" name="BMC Genomics">
        <title>Datura genome reveals duplications of psychoactive alkaloid biosynthetic genes and high mutation rate following tissue culture.</title>
        <authorList>
            <person name="Rajewski A."/>
            <person name="Carter-House D."/>
            <person name="Stajich J."/>
            <person name="Litt A."/>
        </authorList>
    </citation>
    <scope>NUCLEOTIDE SEQUENCE [LARGE SCALE GENOMIC DNA]</scope>
    <source>
        <strain evidence="11">AR-01</strain>
    </source>
</reference>
<evidence type="ECO:0000256" key="9">
    <source>
        <dbReference type="SAM" id="Phobius"/>
    </source>
</evidence>
<feature type="transmembrane region" description="Helical" evidence="9">
    <location>
        <begin position="6"/>
        <end position="33"/>
    </location>
</feature>
<evidence type="ECO:0000256" key="6">
    <source>
        <dbReference type="ARBA" id="ARBA00022679"/>
    </source>
</evidence>
<keyword evidence="12" id="KW-1185">Reference proteome</keyword>